<reference evidence="8 9" key="1">
    <citation type="journal article" date="2016" name="Nat. Commun.">
        <title>Thousands of microbial genomes shed light on interconnected biogeochemical processes in an aquifer system.</title>
        <authorList>
            <person name="Anantharaman K."/>
            <person name="Brown C.T."/>
            <person name="Hug L.A."/>
            <person name="Sharon I."/>
            <person name="Castelle C.J."/>
            <person name="Probst A.J."/>
            <person name="Thomas B.C."/>
            <person name="Singh A."/>
            <person name="Wilkins M.J."/>
            <person name="Karaoz U."/>
            <person name="Brodie E.L."/>
            <person name="Williams K.H."/>
            <person name="Hubbard S.S."/>
            <person name="Banfield J.F."/>
        </authorList>
    </citation>
    <scope>NUCLEOTIDE SEQUENCE [LARGE SCALE GENOMIC DNA]</scope>
</reference>
<sequence length="211" mass="24693">MDNEEVTLIEQSKTKPDAFGRLYDRYYRPVFGFLLSRTHNVEVAKDLCSETFFQALKNIRRYEPRGKPFKSWLFAIAVAQLGTYFRSRKRYLPVAIDEAPELVANEDYRPDVVMLASEDDADMRQQTYRLRKYLRKLNQKQQNIISMRFFSKMTVPEIAATVKMKEGTVKSHIHRSLKKLRVLMTESTANDRYERTDALTTRTAFGTDGAR</sequence>
<evidence type="ECO:0000259" key="7">
    <source>
        <dbReference type="Pfam" id="PF04545"/>
    </source>
</evidence>
<dbReference type="CDD" id="cd06171">
    <property type="entry name" value="Sigma70_r4"/>
    <property type="match status" value="1"/>
</dbReference>
<accession>A0A1F7W7H7</accession>
<proteinExistence type="inferred from homology"/>
<dbReference type="AlphaFoldDB" id="A0A1F7W7H7"/>
<dbReference type="Pfam" id="PF04542">
    <property type="entry name" value="Sigma70_r2"/>
    <property type="match status" value="1"/>
</dbReference>
<dbReference type="NCBIfam" id="TIGR02937">
    <property type="entry name" value="sigma70-ECF"/>
    <property type="match status" value="1"/>
</dbReference>
<dbReference type="PANTHER" id="PTHR43133">
    <property type="entry name" value="RNA POLYMERASE ECF-TYPE SIGMA FACTO"/>
    <property type="match status" value="1"/>
</dbReference>
<evidence type="ECO:0000259" key="6">
    <source>
        <dbReference type="Pfam" id="PF04542"/>
    </source>
</evidence>
<dbReference type="Pfam" id="PF04545">
    <property type="entry name" value="Sigma70_r4"/>
    <property type="match status" value="1"/>
</dbReference>
<evidence type="ECO:0000256" key="2">
    <source>
        <dbReference type="ARBA" id="ARBA00023015"/>
    </source>
</evidence>
<dbReference type="EMBL" id="MGFE01000016">
    <property type="protein sequence ID" value="OGL98752.1"/>
    <property type="molecule type" value="Genomic_DNA"/>
</dbReference>
<feature type="domain" description="RNA polymerase sigma-70 region 4" evidence="7">
    <location>
        <begin position="134"/>
        <end position="181"/>
    </location>
</feature>
<feature type="domain" description="RNA polymerase sigma-70 region 2" evidence="6">
    <location>
        <begin position="22"/>
        <end position="90"/>
    </location>
</feature>
<keyword evidence="5" id="KW-0804">Transcription</keyword>
<dbReference type="Gene3D" id="1.10.10.10">
    <property type="entry name" value="Winged helix-like DNA-binding domain superfamily/Winged helix DNA-binding domain"/>
    <property type="match status" value="1"/>
</dbReference>
<dbReference type="GO" id="GO:0006352">
    <property type="term" value="P:DNA-templated transcription initiation"/>
    <property type="evidence" value="ECO:0007669"/>
    <property type="project" value="InterPro"/>
</dbReference>
<comment type="similarity">
    <text evidence="1">Belongs to the sigma-70 factor family. ECF subfamily.</text>
</comment>
<organism evidence="8 9">
    <name type="scientific">Candidatus Uhrbacteria bacterium RIFOXYB2_FULL_57_15</name>
    <dbReference type="NCBI Taxonomy" id="1802422"/>
    <lineage>
        <taxon>Bacteria</taxon>
        <taxon>Candidatus Uhriibacteriota</taxon>
    </lineage>
</organism>
<evidence type="ECO:0008006" key="10">
    <source>
        <dbReference type="Google" id="ProtNLM"/>
    </source>
</evidence>
<dbReference type="SUPFAM" id="SSF88946">
    <property type="entry name" value="Sigma2 domain of RNA polymerase sigma factors"/>
    <property type="match status" value="1"/>
</dbReference>
<gene>
    <name evidence="8" type="ORF">A2304_01050</name>
</gene>
<dbReference type="PANTHER" id="PTHR43133:SF57">
    <property type="entry name" value="RNA POLYMERASE SIGMA-70 FACTOR"/>
    <property type="match status" value="1"/>
</dbReference>
<evidence type="ECO:0000313" key="9">
    <source>
        <dbReference type="Proteomes" id="UP000176501"/>
    </source>
</evidence>
<dbReference type="InterPro" id="IPR013325">
    <property type="entry name" value="RNA_pol_sigma_r2"/>
</dbReference>
<dbReference type="Gene3D" id="1.10.1740.10">
    <property type="match status" value="1"/>
</dbReference>
<keyword evidence="3" id="KW-0731">Sigma factor</keyword>
<comment type="caution">
    <text evidence="8">The sequence shown here is derived from an EMBL/GenBank/DDBJ whole genome shotgun (WGS) entry which is preliminary data.</text>
</comment>
<protein>
    <recommendedName>
        <fullName evidence="10">HTH luxR-type domain-containing protein</fullName>
    </recommendedName>
</protein>
<dbReference type="InterPro" id="IPR039425">
    <property type="entry name" value="RNA_pol_sigma-70-like"/>
</dbReference>
<dbReference type="GO" id="GO:0003677">
    <property type="term" value="F:DNA binding"/>
    <property type="evidence" value="ECO:0007669"/>
    <property type="project" value="UniProtKB-KW"/>
</dbReference>
<evidence type="ECO:0000256" key="5">
    <source>
        <dbReference type="ARBA" id="ARBA00023163"/>
    </source>
</evidence>
<dbReference type="SUPFAM" id="SSF88659">
    <property type="entry name" value="Sigma3 and sigma4 domains of RNA polymerase sigma factors"/>
    <property type="match status" value="1"/>
</dbReference>
<dbReference type="InterPro" id="IPR036388">
    <property type="entry name" value="WH-like_DNA-bd_sf"/>
</dbReference>
<evidence type="ECO:0000256" key="1">
    <source>
        <dbReference type="ARBA" id="ARBA00010641"/>
    </source>
</evidence>
<keyword evidence="4" id="KW-0238">DNA-binding</keyword>
<evidence type="ECO:0000256" key="3">
    <source>
        <dbReference type="ARBA" id="ARBA00023082"/>
    </source>
</evidence>
<dbReference type="InterPro" id="IPR007630">
    <property type="entry name" value="RNA_pol_sigma70_r4"/>
</dbReference>
<dbReference type="InterPro" id="IPR007627">
    <property type="entry name" value="RNA_pol_sigma70_r2"/>
</dbReference>
<dbReference type="GO" id="GO:0016987">
    <property type="term" value="F:sigma factor activity"/>
    <property type="evidence" value="ECO:0007669"/>
    <property type="project" value="UniProtKB-KW"/>
</dbReference>
<evidence type="ECO:0000313" key="8">
    <source>
        <dbReference type="EMBL" id="OGL98752.1"/>
    </source>
</evidence>
<name>A0A1F7W7H7_9BACT</name>
<keyword evidence="2" id="KW-0805">Transcription regulation</keyword>
<dbReference type="InterPro" id="IPR014284">
    <property type="entry name" value="RNA_pol_sigma-70_dom"/>
</dbReference>
<dbReference type="Proteomes" id="UP000176501">
    <property type="component" value="Unassembled WGS sequence"/>
</dbReference>
<evidence type="ECO:0000256" key="4">
    <source>
        <dbReference type="ARBA" id="ARBA00023125"/>
    </source>
</evidence>
<dbReference type="InterPro" id="IPR013324">
    <property type="entry name" value="RNA_pol_sigma_r3/r4-like"/>
</dbReference>